<proteinExistence type="predicted"/>
<dbReference type="RefSeq" id="WP_014256151.1">
    <property type="nucleotide sequence ID" value="NC_016627.1"/>
</dbReference>
<dbReference type="Pfam" id="PF20551">
    <property type="entry name" value="DUF6765"/>
    <property type="match status" value="1"/>
</dbReference>
<dbReference type="KEGG" id="ccl:Clocl_3078"/>
<dbReference type="Proteomes" id="UP000005435">
    <property type="component" value="Chromosome"/>
</dbReference>
<dbReference type="AlphaFoldDB" id="G8LV30"/>
<reference evidence="1 2" key="2">
    <citation type="journal article" date="2012" name="Stand. Genomic Sci.">
        <title>Complete Genome Sequence of Clostridium clariflavum DSM 19732.</title>
        <authorList>
            <person name="Izquierdo J.A."/>
            <person name="Goodwin L."/>
            <person name="Davenport K.W."/>
            <person name="Teshima H."/>
            <person name="Bruce D."/>
            <person name="Detter C."/>
            <person name="Tapia R."/>
            <person name="Han S."/>
            <person name="Land M."/>
            <person name="Hauser L."/>
            <person name="Jeffries C.D."/>
            <person name="Han J."/>
            <person name="Pitluck S."/>
            <person name="Nolan M."/>
            <person name="Chen A."/>
            <person name="Huntemann M."/>
            <person name="Mavromatis K."/>
            <person name="Mikhailova N."/>
            <person name="Liolios K."/>
            <person name="Woyke T."/>
            <person name="Lynd L.R."/>
        </authorList>
    </citation>
    <scope>NUCLEOTIDE SEQUENCE [LARGE SCALE GENOMIC DNA]</scope>
    <source>
        <strain evidence="2">DSM 19732 / NBRC 101661 / EBR45</strain>
    </source>
</reference>
<sequence length="462" mass="53182" precursor="true">MNGDFHFFGTGTAALAAGLSVEEATIVANAAEFVDYFIGDYYWSYWQIVADESWQPKVLFKIKYPQLTAQSTIACSIDYYPDYWLAFHFPPGNKQPVAKPYSGAMADLQKRYLKKFELRYVNSRVKNATQLCRPYSQFAIDMIYDTLIKYQAIKTDPNWKDIVKKSISSDRYISDKIDRNKLALIFLGIRMHVLADTWAHQDFTGFYDININYIDGDVLADVNTPRKMEKAPFSFLPAFVVEDYFTGENTFSEFFNIDTDIIFAPKSGCGHGNMGHYPDYGWLNIEYPAAWRICSNNIKRDNPGQFKEAWNEMASVIAMCLNNQSTIPMPADVEQDITKRFKLSSTKVSAPIECEKNWASNSGKPLKGVTRWKDKIKDPYIGVTHGLPISRWGNLWIKDGSILHMYELAALMHFSWCQSWTRSHPEYGWMCTTIKEKPKAQYVLGMELNNNYPHILDKDKED</sequence>
<dbReference type="eggNOG" id="ENOG502Z8IF">
    <property type="taxonomic scope" value="Bacteria"/>
</dbReference>
<accession>G8LV30</accession>
<evidence type="ECO:0000313" key="1">
    <source>
        <dbReference type="EMBL" id="AEV69607.1"/>
    </source>
</evidence>
<organism evidence="1 2">
    <name type="scientific">Acetivibrio clariflavus (strain DSM 19732 / NBRC 101661 / EBR45)</name>
    <name type="common">Clostridium clariflavum</name>
    <dbReference type="NCBI Taxonomy" id="720554"/>
    <lineage>
        <taxon>Bacteria</taxon>
        <taxon>Bacillati</taxon>
        <taxon>Bacillota</taxon>
        <taxon>Clostridia</taxon>
        <taxon>Eubacteriales</taxon>
        <taxon>Oscillospiraceae</taxon>
        <taxon>Acetivibrio</taxon>
    </lineage>
</organism>
<dbReference type="HOGENOM" id="CLU_591477_0_0_9"/>
<keyword evidence="2" id="KW-1185">Reference proteome</keyword>
<evidence type="ECO:0000313" key="2">
    <source>
        <dbReference type="Proteomes" id="UP000005435"/>
    </source>
</evidence>
<dbReference type="InterPro" id="IPR046653">
    <property type="entry name" value="DUF6765"/>
</dbReference>
<dbReference type="OrthoDB" id="569000at2"/>
<reference evidence="2" key="1">
    <citation type="submission" date="2011-12" db="EMBL/GenBank/DDBJ databases">
        <title>Complete sequence of Clostridium clariflavum DSM 19732.</title>
        <authorList>
            <consortium name="US DOE Joint Genome Institute"/>
            <person name="Lucas S."/>
            <person name="Han J."/>
            <person name="Lapidus A."/>
            <person name="Cheng J.-F."/>
            <person name="Goodwin L."/>
            <person name="Pitluck S."/>
            <person name="Peters L."/>
            <person name="Teshima H."/>
            <person name="Detter J.C."/>
            <person name="Han C."/>
            <person name="Tapia R."/>
            <person name="Land M."/>
            <person name="Hauser L."/>
            <person name="Kyrpides N."/>
            <person name="Ivanova N."/>
            <person name="Pagani I."/>
            <person name="Kitzmiller T."/>
            <person name="Lynd L."/>
            <person name="Izquierdo J."/>
            <person name="Woyke T."/>
        </authorList>
    </citation>
    <scope>NUCLEOTIDE SEQUENCE [LARGE SCALE GENOMIC DNA]</scope>
    <source>
        <strain evidence="2">DSM 19732 / NBRC 101661 / EBR45</strain>
    </source>
</reference>
<protein>
    <submittedName>
        <fullName evidence="1">Uncharacterized protein</fullName>
    </submittedName>
</protein>
<gene>
    <name evidence="1" type="ordered locus">Clocl_3078</name>
</gene>
<name>G8LV30_ACECE</name>
<dbReference type="EMBL" id="CP003065">
    <property type="protein sequence ID" value="AEV69607.1"/>
    <property type="molecule type" value="Genomic_DNA"/>
</dbReference>